<keyword evidence="1" id="KW-0175">Coiled coil</keyword>
<dbReference type="AlphaFoldDB" id="X6LKQ6"/>
<feature type="coiled-coil region" evidence="1">
    <location>
        <begin position="99"/>
        <end position="137"/>
    </location>
</feature>
<proteinExistence type="predicted"/>
<evidence type="ECO:0000313" key="4">
    <source>
        <dbReference type="Proteomes" id="UP000023152"/>
    </source>
</evidence>
<evidence type="ECO:0000256" key="1">
    <source>
        <dbReference type="SAM" id="Coils"/>
    </source>
</evidence>
<feature type="compositionally biased region" description="Basic and acidic residues" evidence="2">
    <location>
        <begin position="24"/>
        <end position="33"/>
    </location>
</feature>
<dbReference type="Proteomes" id="UP000023152">
    <property type="component" value="Unassembled WGS sequence"/>
</dbReference>
<feature type="region of interest" description="Disordered" evidence="2">
    <location>
        <begin position="15"/>
        <end position="68"/>
    </location>
</feature>
<evidence type="ECO:0000313" key="3">
    <source>
        <dbReference type="EMBL" id="ETO02523.1"/>
    </source>
</evidence>
<feature type="compositionally biased region" description="Basic and acidic residues" evidence="2">
    <location>
        <begin position="55"/>
        <end position="65"/>
    </location>
</feature>
<keyword evidence="4" id="KW-1185">Reference proteome</keyword>
<evidence type="ECO:0000256" key="2">
    <source>
        <dbReference type="SAM" id="MobiDB-lite"/>
    </source>
</evidence>
<reference evidence="3 4" key="1">
    <citation type="journal article" date="2013" name="Curr. Biol.">
        <title>The Genome of the Foraminiferan Reticulomyxa filosa.</title>
        <authorList>
            <person name="Glockner G."/>
            <person name="Hulsmann N."/>
            <person name="Schleicher M."/>
            <person name="Noegel A.A."/>
            <person name="Eichinger L."/>
            <person name="Gallinger C."/>
            <person name="Pawlowski J."/>
            <person name="Sierra R."/>
            <person name="Euteneuer U."/>
            <person name="Pillet L."/>
            <person name="Moustafa A."/>
            <person name="Platzer M."/>
            <person name="Groth M."/>
            <person name="Szafranski K."/>
            <person name="Schliwa M."/>
        </authorList>
    </citation>
    <scope>NUCLEOTIDE SEQUENCE [LARGE SCALE GENOMIC DNA]</scope>
</reference>
<gene>
    <name evidence="3" type="ORF">RFI_34906</name>
</gene>
<accession>X6LKQ6</accession>
<comment type="caution">
    <text evidence="3">The sequence shown here is derived from an EMBL/GenBank/DDBJ whole genome shotgun (WGS) entry which is preliminary data.</text>
</comment>
<sequence length="159" mass="18526">TWKWGTLWQRIARTDSTGNVANGSEKDKRKGTVVEDEERAMQDKLLSLPSMSVSEMDRGNAKKEDVTDESNWSTKYSIAELPPKDAERISSMLMQFKTKKQLQLEVEKAIKKLQELLQHHAQQIMESENNIRQLRDQIAIDTHKWKLWHIIDLQIIAQL</sequence>
<feature type="non-terminal residue" evidence="3">
    <location>
        <position position="1"/>
    </location>
</feature>
<dbReference type="EMBL" id="ASPP01035579">
    <property type="protein sequence ID" value="ETO02523.1"/>
    <property type="molecule type" value="Genomic_DNA"/>
</dbReference>
<protein>
    <submittedName>
        <fullName evidence="3">Uncharacterized protein</fullName>
    </submittedName>
</protein>
<name>X6LKQ6_RETFI</name>
<organism evidence="3 4">
    <name type="scientific">Reticulomyxa filosa</name>
    <dbReference type="NCBI Taxonomy" id="46433"/>
    <lineage>
        <taxon>Eukaryota</taxon>
        <taxon>Sar</taxon>
        <taxon>Rhizaria</taxon>
        <taxon>Retaria</taxon>
        <taxon>Foraminifera</taxon>
        <taxon>Monothalamids</taxon>
        <taxon>Reticulomyxidae</taxon>
        <taxon>Reticulomyxa</taxon>
    </lineage>
</organism>